<dbReference type="AlphaFoldDB" id="A0A2V1B125"/>
<organism evidence="1 2">
    <name type="scientific">Candidozyma haemuli</name>
    <dbReference type="NCBI Taxonomy" id="45357"/>
    <lineage>
        <taxon>Eukaryota</taxon>
        <taxon>Fungi</taxon>
        <taxon>Dikarya</taxon>
        <taxon>Ascomycota</taxon>
        <taxon>Saccharomycotina</taxon>
        <taxon>Pichiomycetes</taxon>
        <taxon>Metschnikowiaceae</taxon>
        <taxon>Candidozyma</taxon>
    </lineage>
</organism>
<name>A0A2V1B125_9ASCO</name>
<proteinExistence type="predicted"/>
<dbReference type="EMBL" id="PKFO01000011">
    <property type="protein sequence ID" value="PVH23506.1"/>
    <property type="molecule type" value="Genomic_DNA"/>
</dbReference>
<dbReference type="VEuPathDB" id="FungiDB:CXQ85_003796"/>
<reference evidence="1 2" key="1">
    <citation type="submission" date="2017-12" db="EMBL/GenBank/DDBJ databases">
        <title>Genome Sequence of a Multidrug-Resistant Candida haemulonii Isolate from a Patient with Chronic Leg Ulcers in Israel.</title>
        <authorList>
            <person name="Chow N.A."/>
            <person name="Gade L."/>
            <person name="Batra D."/>
            <person name="Rowe L.A."/>
            <person name="Ben-Ami R."/>
            <person name="Loparev V.N."/>
            <person name="Litvintseva A.P."/>
        </authorList>
    </citation>
    <scope>NUCLEOTIDE SEQUENCE [LARGE SCALE GENOMIC DNA]</scope>
    <source>
        <strain evidence="1 2">B11899</strain>
    </source>
</reference>
<sequence length="171" mass="19859">MKIVVFLISEALFERSTKVPYMDTPDKCYIVNRADLRQTLQKSDKGVFIVKENNPMRRDREAIHEATKGIDCTVGAYIQQRRHFENLIETKAGLDDSGFVDVTESSDRIEFQPFDLSFEIDRQYKVFKIYESTLFKYNQFWSETNFKNMLQILQASELLNGKGGPGHTCSH</sequence>
<dbReference type="GeneID" id="37009126"/>
<dbReference type="Proteomes" id="UP000244309">
    <property type="component" value="Unassembled WGS sequence"/>
</dbReference>
<accession>A0A2V1B125</accession>
<gene>
    <name evidence="1" type="ORF">CXQ85_003796</name>
</gene>
<protein>
    <submittedName>
        <fullName evidence="1">Uncharacterized protein</fullName>
    </submittedName>
</protein>
<evidence type="ECO:0000313" key="2">
    <source>
        <dbReference type="Proteomes" id="UP000244309"/>
    </source>
</evidence>
<evidence type="ECO:0000313" key="1">
    <source>
        <dbReference type="EMBL" id="PVH23506.1"/>
    </source>
</evidence>
<dbReference type="RefSeq" id="XP_025344446.1">
    <property type="nucleotide sequence ID" value="XM_025487430.1"/>
</dbReference>
<keyword evidence="2" id="KW-1185">Reference proteome</keyword>
<comment type="caution">
    <text evidence="1">The sequence shown here is derived from an EMBL/GenBank/DDBJ whole genome shotgun (WGS) entry which is preliminary data.</text>
</comment>